<dbReference type="SMART" id="SM00697">
    <property type="entry name" value="DM8"/>
    <property type="match status" value="1"/>
</dbReference>
<dbReference type="OrthoDB" id="8028810at2759"/>
<dbReference type="Pfam" id="PF06477">
    <property type="entry name" value="DUF1091"/>
    <property type="match status" value="1"/>
</dbReference>
<dbReference type="AlphaFoldDB" id="A0A6I9V1X1"/>
<keyword evidence="1" id="KW-0472">Membrane</keyword>
<proteinExistence type="predicted"/>
<dbReference type="InterPro" id="IPR010512">
    <property type="entry name" value="DUF1091"/>
</dbReference>
<dbReference type="KEGG" id="bdr:105225569"/>
<sequence>MDQRLQCNVLCLFICCMLIGYSWQYCYELKILSFRSTDTPNYRLVMNWQKNMTLTAATYVRKAVATPTWHLQLLQLNTKRNQLGKIEPPKSLYNATYKTCEFWKYAKRIRVFSNVAQQLLSKSGGNMSLDCPLSVGTYVFKNIHVPPDTGMLKFMYWPNTIYTLLGTVYDQRPNKTLAKLCHYEINGTVIKSC</sequence>
<reference evidence="3" key="1">
    <citation type="submission" date="2025-08" db="UniProtKB">
        <authorList>
            <consortium name="RefSeq"/>
        </authorList>
    </citation>
    <scope>IDENTIFICATION</scope>
    <source>
        <tissue evidence="3">Adult</tissue>
    </source>
</reference>
<gene>
    <name evidence="3" type="primary">LOC105225569</name>
</gene>
<evidence type="ECO:0000256" key="1">
    <source>
        <dbReference type="SAM" id="Phobius"/>
    </source>
</evidence>
<evidence type="ECO:0000313" key="3">
    <source>
        <dbReference type="RefSeq" id="XP_011202399.3"/>
    </source>
</evidence>
<protein>
    <submittedName>
        <fullName evidence="3">Uncharacterized protein LOC105225569</fullName>
    </submittedName>
</protein>
<dbReference type="InParanoid" id="A0A6I9V1X1"/>
<name>A0A6I9V1X1_BACDO</name>
<keyword evidence="2" id="KW-1185">Reference proteome</keyword>
<dbReference type="Proteomes" id="UP001652620">
    <property type="component" value="Chromosome 4"/>
</dbReference>
<evidence type="ECO:0000313" key="2">
    <source>
        <dbReference type="Proteomes" id="UP001652620"/>
    </source>
</evidence>
<organism evidence="2 3">
    <name type="scientific">Bactrocera dorsalis</name>
    <name type="common">Oriental fruit fly</name>
    <name type="synonym">Dacus dorsalis</name>
    <dbReference type="NCBI Taxonomy" id="27457"/>
    <lineage>
        <taxon>Eukaryota</taxon>
        <taxon>Metazoa</taxon>
        <taxon>Ecdysozoa</taxon>
        <taxon>Arthropoda</taxon>
        <taxon>Hexapoda</taxon>
        <taxon>Insecta</taxon>
        <taxon>Pterygota</taxon>
        <taxon>Neoptera</taxon>
        <taxon>Endopterygota</taxon>
        <taxon>Diptera</taxon>
        <taxon>Brachycera</taxon>
        <taxon>Muscomorpha</taxon>
        <taxon>Tephritoidea</taxon>
        <taxon>Tephritidae</taxon>
        <taxon>Bactrocera</taxon>
        <taxon>Bactrocera</taxon>
    </lineage>
</organism>
<accession>A0A6I9V1X1</accession>
<keyword evidence="1" id="KW-0812">Transmembrane</keyword>
<feature type="transmembrane region" description="Helical" evidence="1">
    <location>
        <begin position="7"/>
        <end position="25"/>
    </location>
</feature>
<dbReference type="RefSeq" id="XP_011202399.3">
    <property type="nucleotide sequence ID" value="XM_011204097.4"/>
</dbReference>
<dbReference type="GeneID" id="105225569"/>
<keyword evidence="1" id="KW-1133">Transmembrane helix</keyword>